<gene>
    <name evidence="1" type="ORF">IW245_005677</name>
</gene>
<sequence length="421" mass="45050">MRRRTPLVVALVLALGGAGGAVLGALGAPAAGFLPATDPGARDAAFATLLDRRAKAVRDHDLDGYLADVDRARPHLVAAETRTFQNLARLPLTAFTYALGKARYELKGHPELADRYHGRVALPAVEIHYRISDVDQADAAAPYVPILAWTGGRWAVAGEATDTDVDAPVPPGAQPWQGDPIAVRATPRAVLVHSPEDTGRADAWAGRIESALDAVLRFRPGGWSGRVFVVAVRDRKMLEGYLGAEAGRVGAVAVAQFDRVPEWHPGEKAGYAGTVVVINPDGLDDPGLSATLVHEFTHAAMGPVTTAATPTWLMEGTAVYVEFGDDVLGATYAKKHLAGRDLSRLPPDDTFYNAVENYDLSLLACKLLVTRYGERGLVGVYEWFAQHDGPPDQGFREVLGISLADFTALWRRQVQDTVAAG</sequence>
<comment type="caution">
    <text evidence="1">The sequence shown here is derived from an EMBL/GenBank/DDBJ whole genome shotgun (WGS) entry which is preliminary data.</text>
</comment>
<dbReference type="RefSeq" id="WP_197006136.1">
    <property type="nucleotide sequence ID" value="NZ_BONS01000008.1"/>
</dbReference>
<dbReference type="EMBL" id="JADOUF010000001">
    <property type="protein sequence ID" value="MBG6139483.1"/>
    <property type="molecule type" value="Genomic_DNA"/>
</dbReference>
<evidence type="ECO:0000313" key="2">
    <source>
        <dbReference type="Proteomes" id="UP000622552"/>
    </source>
</evidence>
<proteinExistence type="predicted"/>
<dbReference type="Proteomes" id="UP000622552">
    <property type="component" value="Unassembled WGS sequence"/>
</dbReference>
<keyword evidence="2" id="KW-1185">Reference proteome</keyword>
<reference evidence="1" key="1">
    <citation type="submission" date="2020-11" db="EMBL/GenBank/DDBJ databases">
        <title>Sequencing the genomes of 1000 actinobacteria strains.</title>
        <authorList>
            <person name="Klenk H.-P."/>
        </authorList>
    </citation>
    <scope>NUCLEOTIDE SEQUENCE</scope>
    <source>
        <strain evidence="1">DSM 45356</strain>
    </source>
</reference>
<evidence type="ECO:0000313" key="1">
    <source>
        <dbReference type="EMBL" id="MBG6139483.1"/>
    </source>
</evidence>
<name>A0A8J7GWU0_9ACTN</name>
<organism evidence="1 2">
    <name type="scientific">Longispora fulva</name>
    <dbReference type="NCBI Taxonomy" id="619741"/>
    <lineage>
        <taxon>Bacteria</taxon>
        <taxon>Bacillati</taxon>
        <taxon>Actinomycetota</taxon>
        <taxon>Actinomycetes</taxon>
        <taxon>Micromonosporales</taxon>
        <taxon>Micromonosporaceae</taxon>
        <taxon>Longispora</taxon>
    </lineage>
</organism>
<accession>A0A8J7GWU0</accession>
<dbReference type="AlphaFoldDB" id="A0A8J7GWU0"/>
<protein>
    <recommendedName>
        <fullName evidence="3">Basic secretory peptidase family protein</fullName>
    </recommendedName>
</protein>
<evidence type="ECO:0008006" key="3">
    <source>
        <dbReference type="Google" id="ProtNLM"/>
    </source>
</evidence>